<keyword evidence="2" id="KW-1185">Reference proteome</keyword>
<gene>
    <name evidence="1" type="ORF">IDM48_04545</name>
</gene>
<evidence type="ECO:0000313" key="2">
    <source>
        <dbReference type="Proteomes" id="UP000516421"/>
    </source>
</evidence>
<sequence>MASSKAIISAARDNDLRERAIALAAEGRFDKNPQYFVESNLFQLASAPINGNGDTVASMYEYAQVQYETKKKELAQKLAELEEKRPGADPASVTDEHLKYALDYLTKQNATGEGETGI</sequence>
<reference evidence="1 2" key="1">
    <citation type="submission" date="2020-09" db="EMBL/GenBank/DDBJ databases">
        <title>Investigation of environmental microbe.</title>
        <authorList>
            <person name="Ou Y."/>
            <person name="Kang Q."/>
        </authorList>
    </citation>
    <scope>NUCLEOTIDE SEQUENCE [LARGE SCALE GENOMIC DNA]</scope>
    <source>
        <strain evidence="1 2">KJZ-9</strain>
    </source>
</reference>
<dbReference type="RefSeq" id="WP_190618268.1">
    <property type="nucleotide sequence ID" value="NZ_CP061538.1"/>
</dbReference>
<dbReference type="KEGG" id="rama:IDM48_04545"/>
<dbReference type="Proteomes" id="UP000516421">
    <property type="component" value="Chromosome"/>
</dbReference>
<dbReference type="AlphaFoldDB" id="A0A7H2BLY1"/>
<accession>A0A7H2BLY1</accession>
<name>A0A7H2BLY1_9MICC</name>
<dbReference type="EMBL" id="CP061538">
    <property type="protein sequence ID" value="QNV40677.1"/>
    <property type="molecule type" value="Genomic_DNA"/>
</dbReference>
<proteinExistence type="predicted"/>
<organism evidence="1 2">
    <name type="scientific">Rothia amarae</name>
    <dbReference type="NCBI Taxonomy" id="169480"/>
    <lineage>
        <taxon>Bacteria</taxon>
        <taxon>Bacillati</taxon>
        <taxon>Actinomycetota</taxon>
        <taxon>Actinomycetes</taxon>
        <taxon>Micrococcales</taxon>
        <taxon>Micrococcaceae</taxon>
        <taxon>Rothia</taxon>
    </lineage>
</organism>
<evidence type="ECO:0000313" key="1">
    <source>
        <dbReference type="EMBL" id="QNV40677.1"/>
    </source>
</evidence>
<protein>
    <submittedName>
        <fullName evidence="1">Uncharacterized protein</fullName>
    </submittedName>
</protein>